<keyword evidence="1" id="KW-1133">Transmembrane helix</keyword>
<dbReference type="EMBL" id="JAUSWH010000004">
    <property type="protein sequence ID" value="MDQ0455338.1"/>
    <property type="molecule type" value="Genomic_DNA"/>
</dbReference>
<keyword evidence="3" id="KW-1185">Reference proteome</keyword>
<reference evidence="2 3" key="1">
    <citation type="submission" date="2023-07" db="EMBL/GenBank/DDBJ databases">
        <title>Genomic Encyclopedia of Type Strains, Phase IV (KMG-IV): sequencing the most valuable type-strain genomes for metagenomic binning, comparative biology and taxonomic classification.</title>
        <authorList>
            <person name="Goeker M."/>
        </authorList>
    </citation>
    <scope>NUCLEOTIDE SEQUENCE [LARGE SCALE GENOMIC DNA]</scope>
    <source>
        <strain evidence="2 3">DSM 100301</strain>
    </source>
</reference>
<evidence type="ECO:0000256" key="1">
    <source>
        <dbReference type="SAM" id="Phobius"/>
    </source>
</evidence>
<dbReference type="Proteomes" id="UP001235269">
    <property type="component" value="Unassembled WGS sequence"/>
</dbReference>
<feature type="transmembrane region" description="Helical" evidence="1">
    <location>
        <begin position="21"/>
        <end position="42"/>
    </location>
</feature>
<accession>A0ABU0IAU0</accession>
<evidence type="ECO:0000313" key="2">
    <source>
        <dbReference type="EMBL" id="MDQ0455338.1"/>
    </source>
</evidence>
<organism evidence="2 3">
    <name type="scientific">Rhizobium paknamense</name>
    <dbReference type="NCBI Taxonomy" id="1206817"/>
    <lineage>
        <taxon>Bacteria</taxon>
        <taxon>Pseudomonadati</taxon>
        <taxon>Pseudomonadota</taxon>
        <taxon>Alphaproteobacteria</taxon>
        <taxon>Hyphomicrobiales</taxon>
        <taxon>Rhizobiaceae</taxon>
        <taxon>Rhizobium/Agrobacterium group</taxon>
        <taxon>Rhizobium</taxon>
    </lineage>
</organism>
<comment type="caution">
    <text evidence="2">The sequence shown here is derived from an EMBL/GenBank/DDBJ whole genome shotgun (WGS) entry which is preliminary data.</text>
</comment>
<gene>
    <name evidence="2" type="ORF">QO005_001672</name>
</gene>
<sequence length="94" mass="10051">MDDELTPEEARQDHWDMLRFLGGNALFGAALGLLVAGLLLWLDVGGLGTRLDHSDSGLIVGLMLGLPLALTFAAAVTASAVMLMPYQKKKAQRD</sequence>
<name>A0ABU0IAU0_9HYPH</name>
<feature type="transmembrane region" description="Helical" evidence="1">
    <location>
        <begin position="62"/>
        <end position="84"/>
    </location>
</feature>
<dbReference type="RefSeq" id="WP_307157529.1">
    <property type="nucleotide sequence ID" value="NZ_JAUSWH010000004.1"/>
</dbReference>
<proteinExistence type="predicted"/>
<evidence type="ECO:0000313" key="3">
    <source>
        <dbReference type="Proteomes" id="UP001235269"/>
    </source>
</evidence>
<keyword evidence="1" id="KW-0472">Membrane</keyword>
<keyword evidence="1" id="KW-0812">Transmembrane</keyword>
<protein>
    <submittedName>
        <fullName evidence="2">Uncharacterized protein</fullName>
    </submittedName>
</protein>